<dbReference type="RefSeq" id="XP_028147405.1">
    <property type="nucleotide sequence ID" value="XM_028291604.1"/>
</dbReference>
<dbReference type="InterPro" id="IPR050645">
    <property type="entry name" value="Histidine_acid_phosphatase"/>
</dbReference>
<dbReference type="Proteomes" id="UP001652700">
    <property type="component" value="Unplaced"/>
</dbReference>
<evidence type="ECO:0000256" key="4">
    <source>
        <dbReference type="ARBA" id="ARBA00022729"/>
    </source>
</evidence>
<reference evidence="9" key="2">
    <citation type="submission" date="2025-05" db="UniProtKB">
        <authorList>
            <consortium name="EnsemblMetazoa"/>
        </authorList>
    </citation>
    <scope>IDENTIFICATION</scope>
</reference>
<evidence type="ECO:0000313" key="11">
    <source>
        <dbReference type="RefSeq" id="XP_028147405.1"/>
    </source>
</evidence>
<evidence type="ECO:0000256" key="5">
    <source>
        <dbReference type="ARBA" id="ARBA00022801"/>
    </source>
</evidence>
<dbReference type="GO" id="GO:0003993">
    <property type="term" value="F:acid phosphatase activity"/>
    <property type="evidence" value="ECO:0007669"/>
    <property type="project" value="UniProtKB-EC"/>
</dbReference>
<dbReference type="PANTHER" id="PTHR11567">
    <property type="entry name" value="ACID PHOSPHATASE-RELATED"/>
    <property type="match status" value="1"/>
</dbReference>
<dbReference type="PANTHER" id="PTHR11567:SF211">
    <property type="entry name" value="PROSTATIC ACID PHOSPHATASE"/>
    <property type="match status" value="1"/>
</dbReference>
<comment type="catalytic activity">
    <reaction evidence="1">
        <text>a phosphate monoester + H2O = an alcohol + phosphate</text>
        <dbReference type="Rhea" id="RHEA:15017"/>
        <dbReference type="ChEBI" id="CHEBI:15377"/>
        <dbReference type="ChEBI" id="CHEBI:30879"/>
        <dbReference type="ChEBI" id="CHEBI:43474"/>
        <dbReference type="ChEBI" id="CHEBI:67140"/>
        <dbReference type="EC" id="3.1.3.2"/>
    </reaction>
</comment>
<organism evidence="11">
    <name type="scientific">Diabrotica virgifera virgifera</name>
    <name type="common">western corn rootworm</name>
    <dbReference type="NCBI Taxonomy" id="50390"/>
    <lineage>
        <taxon>Eukaryota</taxon>
        <taxon>Metazoa</taxon>
        <taxon>Ecdysozoa</taxon>
        <taxon>Arthropoda</taxon>
        <taxon>Hexapoda</taxon>
        <taxon>Insecta</taxon>
        <taxon>Pterygota</taxon>
        <taxon>Neoptera</taxon>
        <taxon>Endopterygota</taxon>
        <taxon>Coleoptera</taxon>
        <taxon>Polyphaga</taxon>
        <taxon>Cucujiformia</taxon>
        <taxon>Chrysomeloidea</taxon>
        <taxon>Chrysomelidae</taxon>
        <taxon>Galerucinae</taxon>
        <taxon>Diabroticina</taxon>
        <taxon>Diabroticites</taxon>
        <taxon>Diabrotica</taxon>
    </lineage>
</organism>
<evidence type="ECO:0000256" key="1">
    <source>
        <dbReference type="ARBA" id="ARBA00000032"/>
    </source>
</evidence>
<dbReference type="InterPro" id="IPR000560">
    <property type="entry name" value="His_Pase_clade-2"/>
</dbReference>
<dbReference type="AlphaFoldDB" id="A0A6P7GU89"/>
<protein>
    <recommendedName>
        <fullName evidence="3">acid phosphatase</fullName>
        <ecNumber evidence="3">3.1.3.2</ecNumber>
    </recommendedName>
</protein>
<feature type="signal peptide" evidence="8">
    <location>
        <begin position="1"/>
        <end position="20"/>
    </location>
</feature>
<dbReference type="KEGG" id="dvv:114340825"/>
<evidence type="ECO:0000256" key="3">
    <source>
        <dbReference type="ARBA" id="ARBA00012646"/>
    </source>
</evidence>
<keyword evidence="7" id="KW-0325">Glycoprotein</keyword>
<dbReference type="InterPro" id="IPR029033">
    <property type="entry name" value="His_PPase_superfam"/>
</dbReference>
<dbReference type="Pfam" id="PF00328">
    <property type="entry name" value="His_Phos_2"/>
    <property type="match status" value="1"/>
</dbReference>
<dbReference type="OrthoDB" id="10257284at2759"/>
<evidence type="ECO:0000256" key="7">
    <source>
        <dbReference type="ARBA" id="ARBA00023180"/>
    </source>
</evidence>
<keyword evidence="10" id="KW-1185">Reference proteome</keyword>
<feature type="chain" id="PRO_5028145058" description="acid phosphatase" evidence="8">
    <location>
        <begin position="21"/>
        <end position="376"/>
    </location>
</feature>
<dbReference type="EC" id="3.1.3.2" evidence="3"/>
<evidence type="ECO:0000256" key="2">
    <source>
        <dbReference type="ARBA" id="ARBA00005375"/>
    </source>
</evidence>
<dbReference type="EnsemblMetazoa" id="XM_028291604.2">
    <property type="protein sequence ID" value="XP_028147405.1"/>
    <property type="gene ID" value="LOC114340825"/>
</dbReference>
<dbReference type="GeneID" id="114340825"/>
<keyword evidence="5" id="KW-0378">Hydrolase</keyword>
<evidence type="ECO:0000256" key="6">
    <source>
        <dbReference type="ARBA" id="ARBA00023157"/>
    </source>
</evidence>
<evidence type="ECO:0000313" key="10">
    <source>
        <dbReference type="Proteomes" id="UP001652700"/>
    </source>
</evidence>
<keyword evidence="6" id="KW-1015">Disulfide bond</keyword>
<comment type="similarity">
    <text evidence="2">Belongs to the histidine acid phosphatase family.</text>
</comment>
<dbReference type="InParanoid" id="A0A6P7GU89"/>
<dbReference type="SUPFAM" id="SSF53254">
    <property type="entry name" value="Phosphoglycerate mutase-like"/>
    <property type="match status" value="1"/>
</dbReference>
<evidence type="ECO:0000256" key="8">
    <source>
        <dbReference type="SAM" id="SignalP"/>
    </source>
</evidence>
<sequence>MIIVKVAIILTSLYSVIVNSYRIHSDPQNIQPADSTVILTHVLFRHGNRTAELSETYPKDPYRNFTYFPIGRGQLTNAGKLREYQIGKDLRRRYDKFLGPVYYPEVVDAVTTNKNRTKASLELVLASLFRPKYTDVWNWALGWQPVPYNYYPVDHDPVLMGINCPRYQALYKELVNSPKWKATFKKYQKDFDYISKNTGLNVTSFKEVYDMYFGLSTEEEYGQELPPWTHSVWPKVIVDLSIKQYYVETGTTEMAKLAEGFHLKKIIEDTKTKAKKREKNGVKMYLYSAHENNVGEMMVLLDVFKNPHVPPYGAYLIFEVHNINNVIGIKLYYNNWTTDSLQLLKLPGCEEFCPLDKFESIFEEYLPSSTDLCYNV</sequence>
<keyword evidence="4 8" id="KW-0732">Signal</keyword>
<accession>A0A6P7GU89</accession>
<dbReference type="Gene3D" id="3.40.50.1240">
    <property type="entry name" value="Phosphoglycerate mutase-like"/>
    <property type="match status" value="1"/>
</dbReference>
<proteinExistence type="inferred from homology"/>
<name>A0A6P7GU89_DIAVI</name>
<evidence type="ECO:0000313" key="9">
    <source>
        <dbReference type="EnsemblMetazoa" id="XP_028147405.1"/>
    </source>
</evidence>
<gene>
    <name evidence="11" type="primary">LOC114340825</name>
</gene>
<reference evidence="11" key="1">
    <citation type="submission" date="2025-04" db="UniProtKB">
        <authorList>
            <consortium name="RefSeq"/>
        </authorList>
    </citation>
    <scope>IDENTIFICATION</scope>
    <source>
        <tissue evidence="11">Whole insect</tissue>
    </source>
</reference>
<dbReference type="CDD" id="cd07061">
    <property type="entry name" value="HP_HAP_like"/>
    <property type="match status" value="1"/>
</dbReference>